<feature type="domain" description="LTD" evidence="4">
    <location>
        <begin position="35"/>
        <end position="165"/>
    </location>
</feature>
<keyword evidence="5" id="KW-0540">Nuclease</keyword>
<gene>
    <name evidence="5" type="ORF">AB3X52_16390</name>
</gene>
<sequence length="950" mass="98619">MPYLLAAAGSRSRTRLVAGISGLALTATPFAVLATAPPAHAAPDGSGLVISEVYGAGGNAGAVYDADFVELVNPTDASIPLAGLAIHYRSAAGGSGGSPYALSGSVPAHAHWLIQMGAAGSTGAALPTPDAVASPAFSMAAAGGQVALQQGTSIIATSGDVTGTPGLVDFFGGKGAASFEGSPASANATATQSLNRSVAGTDTDDNGADFSLAAPSPENSGTDGGGGDGGDGGQPPTNVAISDIQGATDTSPLVGRTVTTQGVVTADYATGGFNGFYLEDPTGSPTDGRSDAIFVYGPSAAAGVEIGESVTVTGKVSEYQGTTELTPTSGGVSELPTSLGSVATLQVPWTDLDTDAEKEAHEGELVEPSGDFTVSDNYDANYYGSFVLASGDHALRTPTEYADAQDPDAIAAVEADNAARQVTLDDGASTNFNSAANRSKPLPWLTSDNPVRIGSKVTFHQPFVLEYRYDAWNLQPTEPVTDDGHAVATFSDTRADNVAPRQVGGDVRLATFNVLNYFPTTGEEYVASGLGTCTYYDDRSGTPISDNVCQGPNGEPGPRGAATAESLQRQQVKIVKAINSLGASIVSLEELENSVWFGKDRDFAIKTLVAALNEQAGAGTWAYAPSPNAADLPPLDQQDVIRTGFIYKPADVALVGTSHVLADQSGDGGAFQEAREPLAQAFTPVGGAADDTFVVIVNHFKSKGSGDDDGTGQGLSNQARIAQAHALLDFASAQEKVAGTDKVFFTGDFNAYSKEDPVQVIEDGGYHELNGELNHGEATYSFDGMDGSLDHVFANDAAKAWVTGVDVWQINAQEQVGFEYSRYNDNATILYQDNVFRASDHNPEIVGLDVPQKPTAPAWDATTVYTAGDQVTDDGSLWTASWWTRNQKPGDPNGPWQEIVTAPDGTAVWTPTRIFHAGDVAVYHGTSYQAMWYTRNQKPGDPYGPWKPLA</sequence>
<feature type="compositionally biased region" description="Polar residues" evidence="2">
    <location>
        <begin position="184"/>
        <end position="200"/>
    </location>
</feature>
<evidence type="ECO:0000256" key="2">
    <source>
        <dbReference type="SAM" id="MobiDB-lite"/>
    </source>
</evidence>
<keyword evidence="6" id="KW-1185">Reference proteome</keyword>
<dbReference type="InterPro" id="IPR036691">
    <property type="entry name" value="Endo/exonu/phosph_ase_sf"/>
</dbReference>
<name>A0ABV3T1W7_9ACTN</name>
<dbReference type="CDD" id="cd10283">
    <property type="entry name" value="MnuA_DNase1-like"/>
    <property type="match status" value="1"/>
</dbReference>
<feature type="region of interest" description="Disordered" evidence="2">
    <location>
        <begin position="182"/>
        <end position="242"/>
    </location>
</feature>
<evidence type="ECO:0000256" key="1">
    <source>
        <dbReference type="ARBA" id="ARBA00022801"/>
    </source>
</evidence>
<feature type="compositionally biased region" description="Gly residues" evidence="2">
    <location>
        <begin position="222"/>
        <end position="233"/>
    </location>
</feature>
<feature type="signal peptide" evidence="3">
    <location>
        <begin position="1"/>
        <end position="41"/>
    </location>
</feature>
<dbReference type="Gene3D" id="3.60.10.10">
    <property type="entry name" value="Endonuclease/exonuclease/phosphatase"/>
    <property type="match status" value="1"/>
</dbReference>
<protein>
    <submittedName>
        <fullName evidence="5">ExeM/NucH family extracellular endonuclease</fullName>
    </submittedName>
</protein>
<keyword evidence="5" id="KW-0255">Endonuclease</keyword>
<dbReference type="SUPFAM" id="SSF51055">
    <property type="entry name" value="Carbohydrate binding domain"/>
    <property type="match status" value="2"/>
</dbReference>
<accession>A0ABV3T1W7</accession>
<comment type="caution">
    <text evidence="5">The sequence shown here is derived from an EMBL/GenBank/DDBJ whole genome shotgun (WGS) entry which is preliminary data.</text>
</comment>
<dbReference type="SMART" id="SM00495">
    <property type="entry name" value="ChtBD3"/>
    <property type="match status" value="2"/>
</dbReference>
<evidence type="ECO:0000256" key="3">
    <source>
        <dbReference type="SAM" id="SignalP"/>
    </source>
</evidence>
<dbReference type="InterPro" id="IPR047971">
    <property type="entry name" value="ExeM-like"/>
</dbReference>
<dbReference type="InterPro" id="IPR036573">
    <property type="entry name" value="CBM_sf_5/12"/>
</dbReference>
<organism evidence="5 6">
    <name type="scientific">Nocardioides eburneus</name>
    <dbReference type="NCBI Taxonomy" id="3231482"/>
    <lineage>
        <taxon>Bacteria</taxon>
        <taxon>Bacillati</taxon>
        <taxon>Actinomycetota</taxon>
        <taxon>Actinomycetes</taxon>
        <taxon>Propionibacteriales</taxon>
        <taxon>Nocardioidaceae</taxon>
        <taxon>Nocardioides</taxon>
    </lineage>
</organism>
<keyword evidence="3" id="KW-0732">Signal</keyword>
<evidence type="ECO:0000313" key="5">
    <source>
        <dbReference type="EMBL" id="MEX0429203.1"/>
    </source>
</evidence>
<dbReference type="EMBL" id="JBFPJR010000035">
    <property type="protein sequence ID" value="MEX0429203.1"/>
    <property type="molecule type" value="Genomic_DNA"/>
</dbReference>
<evidence type="ECO:0000259" key="4">
    <source>
        <dbReference type="PROSITE" id="PS51841"/>
    </source>
</evidence>
<dbReference type="Pfam" id="PF03372">
    <property type="entry name" value="Exo_endo_phos"/>
    <property type="match status" value="1"/>
</dbReference>
<dbReference type="Gene3D" id="2.10.10.20">
    <property type="entry name" value="Carbohydrate-binding module superfamily 5/12"/>
    <property type="match status" value="2"/>
</dbReference>
<dbReference type="GO" id="GO:0004519">
    <property type="term" value="F:endonuclease activity"/>
    <property type="evidence" value="ECO:0007669"/>
    <property type="project" value="UniProtKB-KW"/>
</dbReference>
<feature type="chain" id="PRO_5046239785" evidence="3">
    <location>
        <begin position="42"/>
        <end position="950"/>
    </location>
</feature>
<dbReference type="InterPro" id="IPR001322">
    <property type="entry name" value="Lamin_tail_dom"/>
</dbReference>
<evidence type="ECO:0000313" key="6">
    <source>
        <dbReference type="Proteomes" id="UP001556631"/>
    </source>
</evidence>
<dbReference type="SUPFAM" id="SSF56219">
    <property type="entry name" value="DNase I-like"/>
    <property type="match status" value="1"/>
</dbReference>
<dbReference type="PROSITE" id="PS51841">
    <property type="entry name" value="LTD"/>
    <property type="match status" value="1"/>
</dbReference>
<dbReference type="InterPro" id="IPR003610">
    <property type="entry name" value="CBM5/12"/>
</dbReference>
<dbReference type="RefSeq" id="WP_367995169.1">
    <property type="nucleotide sequence ID" value="NZ_JBFPJR010000035.1"/>
</dbReference>
<dbReference type="NCBIfam" id="NF033681">
    <property type="entry name" value="ExeM_NucH_DNase"/>
    <property type="match status" value="1"/>
</dbReference>
<dbReference type="CDD" id="cd04486">
    <property type="entry name" value="YhcR_OBF_like"/>
    <property type="match status" value="1"/>
</dbReference>
<proteinExistence type="predicted"/>
<dbReference type="PANTHER" id="PTHR42834:SF1">
    <property type="entry name" value="ENDONUCLEASE_EXONUCLEASE_PHOSPHATASE FAMILY PROTEIN (AFU_ORTHOLOGUE AFUA_3G09210)"/>
    <property type="match status" value="1"/>
</dbReference>
<dbReference type="Pfam" id="PF02839">
    <property type="entry name" value="CBM_5_12"/>
    <property type="match status" value="1"/>
</dbReference>
<reference evidence="5 6" key="1">
    <citation type="submission" date="2024-07" db="EMBL/GenBank/DDBJ databases">
        <authorList>
            <person name="Lee S."/>
            <person name="Kang M."/>
        </authorList>
    </citation>
    <scope>NUCLEOTIDE SEQUENCE [LARGE SCALE GENOMIC DNA]</scope>
    <source>
        <strain evidence="5 6">DS6</strain>
    </source>
</reference>
<dbReference type="PANTHER" id="PTHR42834">
    <property type="entry name" value="ENDONUCLEASE/EXONUCLEASE/PHOSPHATASE FAMILY PROTEIN (AFU_ORTHOLOGUE AFUA_3G09210)"/>
    <property type="match status" value="1"/>
</dbReference>
<dbReference type="Proteomes" id="UP001556631">
    <property type="component" value="Unassembled WGS sequence"/>
</dbReference>
<dbReference type="CDD" id="cd12215">
    <property type="entry name" value="ChiC_BD"/>
    <property type="match status" value="2"/>
</dbReference>
<dbReference type="InterPro" id="IPR005135">
    <property type="entry name" value="Endo/exonuclease/phosphatase"/>
</dbReference>
<keyword evidence="1" id="KW-0378">Hydrolase</keyword>